<dbReference type="OrthoDB" id="2111451at2"/>
<feature type="transmembrane region" description="Helical" evidence="1">
    <location>
        <begin position="12"/>
        <end position="32"/>
    </location>
</feature>
<dbReference type="Pfam" id="PF06695">
    <property type="entry name" value="Sm_multidrug_ex"/>
    <property type="match status" value="1"/>
</dbReference>
<dbReference type="InterPro" id="IPR009577">
    <property type="entry name" value="Sm_multidrug_ex"/>
</dbReference>
<sequence>MGIFEYLGKAINAWFLGFFPYFEIYLAIPIAIAMGLDYISAVFWSAFGNFTAVPLIIFFYQQLMRIGWLNRWLHKIEKRSLNKFGRSLNRYGPWFVLAMTPIVGVWVVAVIARAVGMNSRVIIFSTLGSIILYAIVIAQLVALGVDIFG</sequence>
<keyword evidence="1" id="KW-0472">Membrane</keyword>
<evidence type="ECO:0000313" key="2">
    <source>
        <dbReference type="EMBL" id="QDZ39636.1"/>
    </source>
</evidence>
<name>A0A5B8NKX0_9CHRO</name>
<evidence type="ECO:0000256" key="1">
    <source>
        <dbReference type="SAM" id="Phobius"/>
    </source>
</evidence>
<dbReference type="AlphaFoldDB" id="A0A5B8NKX0"/>
<gene>
    <name evidence="2" type="ORF">FRE64_06645</name>
</gene>
<protein>
    <submittedName>
        <fullName evidence="2">Small multi-drug export protein</fullName>
    </submittedName>
</protein>
<accession>A0A5B8NKX0</accession>
<keyword evidence="1" id="KW-0812">Transmembrane</keyword>
<dbReference type="EMBL" id="CP042326">
    <property type="protein sequence ID" value="QDZ39636.1"/>
    <property type="molecule type" value="Genomic_DNA"/>
</dbReference>
<organism evidence="2 3">
    <name type="scientific">Euhalothece natronophila Z-M001</name>
    <dbReference type="NCBI Taxonomy" id="522448"/>
    <lineage>
        <taxon>Bacteria</taxon>
        <taxon>Bacillati</taxon>
        <taxon>Cyanobacteriota</taxon>
        <taxon>Cyanophyceae</taxon>
        <taxon>Oscillatoriophycideae</taxon>
        <taxon>Chroococcales</taxon>
        <taxon>Halothecacae</taxon>
        <taxon>Halothece cluster</taxon>
        <taxon>Euhalothece</taxon>
    </lineage>
</organism>
<feature type="transmembrane region" description="Helical" evidence="1">
    <location>
        <begin position="38"/>
        <end position="60"/>
    </location>
</feature>
<feature type="transmembrane region" description="Helical" evidence="1">
    <location>
        <begin position="121"/>
        <end position="145"/>
    </location>
</feature>
<proteinExistence type="predicted"/>
<reference evidence="2" key="1">
    <citation type="submission" date="2019-08" db="EMBL/GenBank/DDBJ databases">
        <title>Carotenoids and Carotenoid Binding Proteins in the Halophilic Cyanobacterium Euhalothece sp. ZM00.</title>
        <authorList>
            <person name="Cho S.M."/>
            <person name="Song J.Y."/>
            <person name="Park Y.-I."/>
        </authorList>
    </citation>
    <scope>NUCLEOTIDE SEQUENCE [LARGE SCALE GENOMIC DNA]</scope>
    <source>
        <strain evidence="2">Z-M001</strain>
    </source>
</reference>
<dbReference type="Proteomes" id="UP000318453">
    <property type="component" value="Chromosome"/>
</dbReference>
<keyword evidence="3" id="KW-1185">Reference proteome</keyword>
<feature type="transmembrane region" description="Helical" evidence="1">
    <location>
        <begin position="94"/>
        <end position="115"/>
    </location>
</feature>
<dbReference type="RefSeq" id="WP_146295236.1">
    <property type="nucleotide sequence ID" value="NZ_CP042326.1"/>
</dbReference>
<dbReference type="KEGG" id="enn:FRE64_06645"/>
<keyword evidence="1" id="KW-1133">Transmembrane helix</keyword>
<evidence type="ECO:0000313" key="3">
    <source>
        <dbReference type="Proteomes" id="UP000318453"/>
    </source>
</evidence>